<dbReference type="PANTHER" id="PTHR43000">
    <property type="entry name" value="DTDP-D-GLUCOSE 4,6-DEHYDRATASE-RELATED"/>
    <property type="match status" value="1"/>
</dbReference>
<dbReference type="Gene3D" id="3.40.50.720">
    <property type="entry name" value="NAD(P)-binding Rossmann-like Domain"/>
    <property type="match status" value="1"/>
</dbReference>
<dbReference type="KEGG" id="nah:F5544_10745"/>
<keyword evidence="3" id="KW-1185">Reference proteome</keyword>
<sequence length="140" mass="15304">MVAYWLEAAAAKRPLRVLGDPRTVRDYVYVDDVVEVMARIHRIACASGAESLPDVLNIGSGVPTSLMDMLAAVVTTVGGVVSVEFAGGRPFDRSDVWLDVTKARRCVGWSARTPLELGVQRTWAHLTRQRLVNGPDGRNE</sequence>
<dbReference type="InterPro" id="IPR016040">
    <property type="entry name" value="NAD(P)-bd_dom"/>
</dbReference>
<evidence type="ECO:0000259" key="1">
    <source>
        <dbReference type="Pfam" id="PF16363"/>
    </source>
</evidence>
<feature type="domain" description="NAD(P)-binding" evidence="1">
    <location>
        <begin position="7"/>
        <end position="121"/>
    </location>
</feature>
<accession>A0A6G9Y9V0</accession>
<dbReference type="Proteomes" id="UP000503540">
    <property type="component" value="Chromosome"/>
</dbReference>
<gene>
    <name evidence="2" type="ORF">F5544_10745</name>
</gene>
<evidence type="ECO:0000313" key="2">
    <source>
        <dbReference type="EMBL" id="QIS10045.1"/>
    </source>
</evidence>
<dbReference type="AlphaFoldDB" id="A0A6G9Y9V0"/>
<dbReference type="InterPro" id="IPR036291">
    <property type="entry name" value="NAD(P)-bd_dom_sf"/>
</dbReference>
<organism evidence="2 3">
    <name type="scientific">Nocardia arthritidis</name>
    <dbReference type="NCBI Taxonomy" id="228602"/>
    <lineage>
        <taxon>Bacteria</taxon>
        <taxon>Bacillati</taxon>
        <taxon>Actinomycetota</taxon>
        <taxon>Actinomycetes</taxon>
        <taxon>Mycobacteriales</taxon>
        <taxon>Nocardiaceae</taxon>
        <taxon>Nocardia</taxon>
    </lineage>
</organism>
<name>A0A6G9Y9V0_9NOCA</name>
<reference evidence="2 3" key="1">
    <citation type="journal article" date="2019" name="ACS Chem. Biol.">
        <title>Identification and Mobilization of a Cryptic Antibiotic Biosynthesis Gene Locus from a Human-Pathogenic Nocardia Isolate.</title>
        <authorList>
            <person name="Herisse M."/>
            <person name="Ishida K."/>
            <person name="Porter J.L."/>
            <person name="Howden B."/>
            <person name="Hertweck C."/>
            <person name="Stinear T.P."/>
            <person name="Pidot S.J."/>
        </authorList>
    </citation>
    <scope>NUCLEOTIDE SEQUENCE [LARGE SCALE GENOMIC DNA]</scope>
    <source>
        <strain evidence="2 3">AUSMDU00012717</strain>
    </source>
</reference>
<dbReference type="RefSeq" id="WP_167473077.1">
    <property type="nucleotide sequence ID" value="NZ_CP046172.1"/>
</dbReference>
<evidence type="ECO:0000313" key="3">
    <source>
        <dbReference type="Proteomes" id="UP000503540"/>
    </source>
</evidence>
<dbReference type="SUPFAM" id="SSF51735">
    <property type="entry name" value="NAD(P)-binding Rossmann-fold domains"/>
    <property type="match status" value="1"/>
</dbReference>
<proteinExistence type="predicted"/>
<dbReference type="Pfam" id="PF16363">
    <property type="entry name" value="GDP_Man_Dehyd"/>
    <property type="match status" value="1"/>
</dbReference>
<dbReference type="PRINTS" id="PR01713">
    <property type="entry name" value="NUCEPIMERASE"/>
</dbReference>
<protein>
    <submittedName>
        <fullName evidence="2">NAD-dependent epimerase/dehydratase family protein</fullName>
    </submittedName>
</protein>
<dbReference type="EMBL" id="CP046172">
    <property type="protein sequence ID" value="QIS10045.1"/>
    <property type="molecule type" value="Genomic_DNA"/>
</dbReference>